<sequence>MPTKQIHIERGLFMNTIISKLYKLIHQTDNLIEFEERVRILMYEVFTSVLGEVFTNMNAVIVKEKQAAGWTVERNDEREIQFTFGVVRFTHTLMHDLEGNAQYPFDEWAGFKKYQRRSPFVEVKVAEMAAENTYRETARILKEWTAVDMSHTTVGTIVKKVGEVQAKADEEMVVELEESAELPEGKEIDFLYAEADGVFVRGIEKKKSHEVSHAILYEGWDRNGKRGH</sequence>
<proteinExistence type="inferred from homology"/>
<comment type="caution">
    <text evidence="2">The sequence shown here is derived from an EMBL/GenBank/DDBJ whole genome shotgun (WGS) entry which is preliminary data.</text>
</comment>
<keyword evidence="3" id="KW-1185">Reference proteome</keyword>
<protein>
    <submittedName>
        <fullName evidence="2">Uncharacterized protein</fullName>
    </submittedName>
</protein>
<dbReference type="Proteomes" id="UP000269301">
    <property type="component" value="Unassembled WGS sequence"/>
</dbReference>
<evidence type="ECO:0000256" key="1">
    <source>
        <dbReference type="ARBA" id="ARBA00006539"/>
    </source>
</evidence>
<gene>
    <name evidence="2" type="ORF">D8M06_19380</name>
</gene>
<dbReference type="InterPro" id="IPR009620">
    <property type="entry name" value="UPF0236"/>
</dbReference>
<organism evidence="2 3">
    <name type="scientific">Oceanobacillus halophilus</name>
    <dbReference type="NCBI Taxonomy" id="930130"/>
    <lineage>
        <taxon>Bacteria</taxon>
        <taxon>Bacillati</taxon>
        <taxon>Bacillota</taxon>
        <taxon>Bacilli</taxon>
        <taxon>Bacillales</taxon>
        <taxon>Bacillaceae</taxon>
        <taxon>Oceanobacillus</taxon>
    </lineage>
</organism>
<name>A0A494ZQS7_9BACI</name>
<dbReference type="Pfam" id="PF06782">
    <property type="entry name" value="UPF0236"/>
    <property type="match status" value="1"/>
</dbReference>
<evidence type="ECO:0000313" key="3">
    <source>
        <dbReference type="Proteomes" id="UP000269301"/>
    </source>
</evidence>
<dbReference type="AlphaFoldDB" id="A0A494ZQS7"/>
<accession>A0A494ZQS7</accession>
<dbReference type="EMBL" id="RBZP01000037">
    <property type="protein sequence ID" value="RKQ27973.1"/>
    <property type="molecule type" value="Genomic_DNA"/>
</dbReference>
<reference evidence="2 3" key="1">
    <citation type="journal article" date="2016" name="Int. J. Syst. Evol. Microbiol.">
        <title>Oceanobacillus halophilus sp. nov., a novel moderately halophilic bacterium from a hypersaline lake.</title>
        <authorList>
            <person name="Amoozegar M.A."/>
            <person name="Bagheri M."/>
            <person name="Makhdoumi A."/>
            <person name="Nikou M.M."/>
            <person name="Fazeli S.A.S."/>
            <person name="Schumann P."/>
            <person name="Sproer C."/>
            <person name="Sanchez-Porro C."/>
            <person name="Ventosa A."/>
        </authorList>
    </citation>
    <scope>NUCLEOTIDE SEQUENCE [LARGE SCALE GENOMIC DNA]</scope>
    <source>
        <strain evidence="2 3">DSM 23996</strain>
    </source>
</reference>
<evidence type="ECO:0000313" key="2">
    <source>
        <dbReference type="EMBL" id="RKQ27973.1"/>
    </source>
</evidence>
<comment type="similarity">
    <text evidence="1">Belongs to the UPF0236 family.</text>
</comment>